<keyword evidence="2" id="KW-1185">Reference proteome</keyword>
<proteinExistence type="predicted"/>
<evidence type="ECO:0000313" key="2">
    <source>
        <dbReference type="Proteomes" id="UP001242313"/>
    </source>
</evidence>
<evidence type="ECO:0000313" key="1">
    <source>
        <dbReference type="EMBL" id="MDQ0414235.1"/>
    </source>
</evidence>
<protein>
    <submittedName>
        <fullName evidence="1">Uncharacterized protein</fullName>
    </submittedName>
</protein>
<name>A0ABU0FWW9_9BACI</name>
<comment type="caution">
    <text evidence="1">The sequence shown here is derived from an EMBL/GenBank/DDBJ whole genome shotgun (WGS) entry which is preliminary data.</text>
</comment>
<dbReference type="EMBL" id="JAUSUN010000013">
    <property type="protein sequence ID" value="MDQ0414235.1"/>
    <property type="molecule type" value="Genomic_DNA"/>
</dbReference>
<organism evidence="1 2">
    <name type="scientific">Mesobacillus stamsii</name>
    <dbReference type="NCBI Taxonomy" id="225347"/>
    <lineage>
        <taxon>Bacteria</taxon>
        <taxon>Bacillati</taxon>
        <taxon>Bacillota</taxon>
        <taxon>Bacilli</taxon>
        <taxon>Bacillales</taxon>
        <taxon>Bacillaceae</taxon>
        <taxon>Mesobacillus</taxon>
    </lineage>
</organism>
<dbReference type="Pfam" id="PF18906">
    <property type="entry name" value="Phage_tube_2"/>
    <property type="match status" value="1"/>
</dbReference>
<gene>
    <name evidence="1" type="ORF">J2S25_002442</name>
</gene>
<accession>A0ABU0FWW9</accession>
<dbReference type="RefSeq" id="WP_307192016.1">
    <property type="nucleotide sequence ID" value="NZ_JAUSUN010000013.1"/>
</dbReference>
<sequence length="324" mass="35339">MPFGVRSHIGIGKEVTYGTPVVATEYLRFASESLNEEIEQVISENIIGIVDESPSYEGMHNIAGDISGDVYPNVVGHLMRAAFGAPTTTQPDATNNPTVYQHVFTPVQDNFSNTCSLPPYTVEVHRDFEQAFQYAGASVNELNFSFGTDSKIMQFTAAMIARKLTLISKTTPNLENTNPFLWNQATITLDGMSSSDLSTVQFGVNNSLEARATLDGTREVSRVLRNGARTLPISFSTEMNDLTEFNKFRAQTEIPAKIELTGSLIAGTHNYKITVDIPKLRYSAFPINVGGTGAITAQVTGSAKYDQTSLYGMKITLVNTTASY</sequence>
<dbReference type="Proteomes" id="UP001242313">
    <property type="component" value="Unassembled WGS sequence"/>
</dbReference>
<dbReference type="InterPro" id="IPR044000">
    <property type="entry name" value="Phage_tube_2"/>
</dbReference>
<reference evidence="1 2" key="1">
    <citation type="submission" date="2023-07" db="EMBL/GenBank/DDBJ databases">
        <title>Genomic Encyclopedia of Type Strains, Phase IV (KMG-IV): sequencing the most valuable type-strain genomes for metagenomic binning, comparative biology and taxonomic classification.</title>
        <authorList>
            <person name="Goeker M."/>
        </authorList>
    </citation>
    <scope>NUCLEOTIDE SEQUENCE [LARGE SCALE GENOMIC DNA]</scope>
    <source>
        <strain evidence="1 2">DSM 19598</strain>
    </source>
</reference>